<feature type="region of interest" description="Disordered" evidence="2">
    <location>
        <begin position="482"/>
        <end position="509"/>
    </location>
</feature>
<dbReference type="InterPro" id="IPR011989">
    <property type="entry name" value="ARM-like"/>
</dbReference>
<evidence type="ECO:0000259" key="3">
    <source>
        <dbReference type="SMART" id="SM01349"/>
    </source>
</evidence>
<dbReference type="SMART" id="SM01349">
    <property type="entry name" value="TOG"/>
    <property type="match status" value="1"/>
</dbReference>
<dbReference type="EMBL" id="HBGK01048262">
    <property type="protein sequence ID" value="CAD9308032.1"/>
    <property type="molecule type" value="Transcribed_RNA"/>
</dbReference>
<feature type="region of interest" description="Disordered" evidence="2">
    <location>
        <begin position="1"/>
        <end position="53"/>
    </location>
</feature>
<reference evidence="4" key="1">
    <citation type="submission" date="2021-01" db="EMBL/GenBank/DDBJ databases">
        <authorList>
            <person name="Corre E."/>
            <person name="Pelletier E."/>
            <person name="Niang G."/>
            <person name="Scheremetjew M."/>
            <person name="Finn R."/>
            <person name="Kale V."/>
            <person name="Holt S."/>
            <person name="Cochrane G."/>
            <person name="Meng A."/>
            <person name="Brown T."/>
            <person name="Cohen L."/>
        </authorList>
    </citation>
    <scope>NUCLEOTIDE SEQUENCE</scope>
    <source>
        <strain evidence="4">CCMP 410</strain>
    </source>
</reference>
<feature type="compositionally biased region" description="Low complexity" evidence="2">
    <location>
        <begin position="179"/>
        <end position="189"/>
    </location>
</feature>
<gene>
    <name evidence="4" type="ORF">GOCE00092_LOCUS25320</name>
</gene>
<dbReference type="Pfam" id="PF24987">
    <property type="entry name" value="HEAT_EF3_N"/>
    <property type="match status" value="1"/>
</dbReference>
<proteinExistence type="predicted"/>
<dbReference type="GO" id="GO:0034198">
    <property type="term" value="P:cellular response to amino acid starvation"/>
    <property type="evidence" value="ECO:0007669"/>
    <property type="project" value="TreeGrafter"/>
</dbReference>
<evidence type="ECO:0000256" key="1">
    <source>
        <dbReference type="ARBA" id="ARBA00022737"/>
    </source>
</evidence>
<name>A0A7S1VSC1_9STRA</name>
<dbReference type="Gene3D" id="1.25.10.10">
    <property type="entry name" value="Leucine-rich Repeat Variant"/>
    <property type="match status" value="1"/>
</dbReference>
<feature type="domain" description="TOG" evidence="3">
    <location>
        <begin position="252"/>
        <end position="485"/>
    </location>
</feature>
<organism evidence="4">
    <name type="scientific">Grammatophora oceanica</name>
    <dbReference type="NCBI Taxonomy" id="210454"/>
    <lineage>
        <taxon>Eukaryota</taxon>
        <taxon>Sar</taxon>
        <taxon>Stramenopiles</taxon>
        <taxon>Ochrophyta</taxon>
        <taxon>Bacillariophyta</taxon>
        <taxon>Fragilariophyceae</taxon>
        <taxon>Fragilariophycidae</taxon>
        <taxon>Rhabdonematales</taxon>
        <taxon>Grammatophoraceae</taxon>
        <taxon>Grammatophora</taxon>
    </lineage>
</organism>
<dbReference type="GO" id="GO:0006417">
    <property type="term" value="P:regulation of translation"/>
    <property type="evidence" value="ECO:0007669"/>
    <property type="project" value="TreeGrafter"/>
</dbReference>
<feature type="compositionally biased region" description="Basic and acidic residues" evidence="2">
    <location>
        <begin position="522"/>
        <end position="546"/>
    </location>
</feature>
<feature type="compositionally biased region" description="Basic residues" evidence="2">
    <location>
        <begin position="31"/>
        <end position="43"/>
    </location>
</feature>
<protein>
    <recommendedName>
        <fullName evidence="3">TOG domain-containing protein</fullName>
    </recommendedName>
</protein>
<dbReference type="GO" id="GO:0005829">
    <property type="term" value="C:cytosol"/>
    <property type="evidence" value="ECO:0007669"/>
    <property type="project" value="TreeGrafter"/>
</dbReference>
<dbReference type="SUPFAM" id="SSF48371">
    <property type="entry name" value="ARM repeat"/>
    <property type="match status" value="1"/>
</dbReference>
<dbReference type="PANTHER" id="PTHR23346">
    <property type="entry name" value="TRANSLATIONAL ACTIVATOR GCN1-RELATED"/>
    <property type="match status" value="1"/>
</dbReference>
<keyword evidence="1" id="KW-0677">Repeat</keyword>
<sequence length="571" mass="61582">MASISASTTHKITVKKPATKSGSKKIGGVGRRGKTPPRKRPVARRGSQAPRLMPASLKTSDAIGALVALEEDVQKDRVVALLKRALGDEASVLDKSKPHTASTTRSRGGAAADIAYAAKELGLTFVFRKCGVQDELQRMLFPEGVNSLFSKTTDPESNVGGLRPSTSALSLASMDMDDTTVTTMNSTGTDSKRGKSTPANAREGSLLIIRALCETVGKKAEPYVVGGFLAAALDECGSSSSSVREAAEDTASALVTLANPWAFPKLICPLLIQSLTSTEWRVKYNALERLSQCAATAPKQVCSLLPDLIPRVTDQVWDTKVQVSKGANSCLLAMCGTCGNPDISPAIPAVVRAICKPSETVKAVQELMGTTFVATVDAPTLAILCPVLSRGLKEKLAINKRATCLVISNMSRLVESPSAVAPFGPLLVPELKKVSENVQFEEIRDAALLALNNLTKALGSMYKDDADKKKKVDEENERVKAEQKRIEEEREAEAKKEEEIRLKEEEEKRKFKEAMDAQRELDKLAEQEAQEKVKAEEKKRDKEKRSTKASGGKCKACGLKKCKKSCVFFAG</sequence>
<evidence type="ECO:0000256" key="2">
    <source>
        <dbReference type="SAM" id="MobiDB-lite"/>
    </source>
</evidence>
<dbReference type="AlphaFoldDB" id="A0A7S1VSC1"/>
<feature type="region of interest" description="Disordered" evidence="2">
    <location>
        <begin position="522"/>
        <end position="553"/>
    </location>
</feature>
<dbReference type="Pfam" id="PF24984">
    <property type="entry name" value="HEAT_EF3_GNC1"/>
    <property type="match status" value="1"/>
</dbReference>
<dbReference type="PANTHER" id="PTHR23346:SF7">
    <property type="entry name" value="STALLED RIBOSOME SENSOR GCN1"/>
    <property type="match status" value="1"/>
</dbReference>
<feature type="region of interest" description="Disordered" evidence="2">
    <location>
        <begin position="179"/>
        <end position="199"/>
    </location>
</feature>
<evidence type="ECO:0000313" key="4">
    <source>
        <dbReference type="EMBL" id="CAD9308032.1"/>
    </source>
</evidence>
<dbReference type="InterPro" id="IPR016024">
    <property type="entry name" value="ARM-type_fold"/>
</dbReference>
<dbReference type="GO" id="GO:0019887">
    <property type="term" value="F:protein kinase regulator activity"/>
    <property type="evidence" value="ECO:0007669"/>
    <property type="project" value="TreeGrafter"/>
</dbReference>
<dbReference type="InterPro" id="IPR034085">
    <property type="entry name" value="TOG"/>
</dbReference>
<feature type="compositionally biased region" description="Polar residues" evidence="2">
    <location>
        <begin position="1"/>
        <end position="11"/>
    </location>
</feature>
<accession>A0A7S1VSC1</accession>